<reference evidence="13" key="2">
    <citation type="submission" date="2021-08" db="EMBL/GenBank/DDBJ databases">
        <authorList>
            <person name="Tani A."/>
            <person name="Ola A."/>
            <person name="Ogura Y."/>
            <person name="Katsura K."/>
            <person name="Hayashi T."/>
        </authorList>
    </citation>
    <scope>NUCLEOTIDE SEQUENCE</scope>
    <source>
        <strain evidence="13">NBRC 15689</strain>
    </source>
</reference>
<dbReference type="InterPro" id="IPR005860">
    <property type="entry name" value="CobD"/>
</dbReference>
<dbReference type="CDD" id="cd00609">
    <property type="entry name" value="AAT_like"/>
    <property type="match status" value="1"/>
</dbReference>
<keyword evidence="6" id="KW-0169">Cobalamin biosynthesis</keyword>
<keyword evidence="7" id="KW-0663">Pyridoxal phosphate</keyword>
<accession>A0ABQ4T3V4</accession>
<dbReference type="EC" id="4.1.1.81" evidence="4"/>
<evidence type="ECO:0000313" key="13">
    <source>
        <dbReference type="EMBL" id="GJE26283.1"/>
    </source>
</evidence>
<comment type="caution">
    <text evidence="13">The sequence shown here is derived from an EMBL/GenBank/DDBJ whole genome shotgun (WGS) entry which is preliminary data.</text>
</comment>
<dbReference type="InterPro" id="IPR015422">
    <property type="entry name" value="PyrdxlP-dep_Trfase_small"/>
</dbReference>
<reference evidence="13" key="1">
    <citation type="journal article" date="2021" name="Front. Microbiol.">
        <title>Comprehensive Comparative Genomics and Phenotyping of Methylobacterium Species.</title>
        <authorList>
            <person name="Alessa O."/>
            <person name="Ogura Y."/>
            <person name="Fujitani Y."/>
            <person name="Takami H."/>
            <person name="Hayashi T."/>
            <person name="Sahin N."/>
            <person name="Tani A."/>
        </authorList>
    </citation>
    <scope>NUCLEOTIDE SEQUENCE</scope>
    <source>
        <strain evidence="13">NBRC 15689</strain>
    </source>
</reference>
<protein>
    <recommendedName>
        <fullName evidence="5">8-amino-7-oxononanoate synthase</fullName>
        <ecNumber evidence="4">4.1.1.81</ecNumber>
    </recommendedName>
    <alternativeName>
        <fullName evidence="10">Alpha-oxoamine synthase</fullName>
    </alternativeName>
    <alternativeName>
        <fullName evidence="9">L-threonine-O-3-phosphate decarboxylase</fullName>
    </alternativeName>
</protein>
<dbReference type="InterPro" id="IPR015424">
    <property type="entry name" value="PyrdxlP-dep_Trfase"/>
</dbReference>
<evidence type="ECO:0000256" key="3">
    <source>
        <dbReference type="ARBA" id="ARBA00004953"/>
    </source>
</evidence>
<dbReference type="PROSITE" id="PS00105">
    <property type="entry name" value="AA_TRANSFER_CLASS_1"/>
    <property type="match status" value="1"/>
</dbReference>
<keyword evidence="8" id="KW-0456">Lyase</keyword>
<evidence type="ECO:0000256" key="9">
    <source>
        <dbReference type="ARBA" id="ARBA00029996"/>
    </source>
</evidence>
<evidence type="ECO:0000256" key="8">
    <source>
        <dbReference type="ARBA" id="ARBA00023239"/>
    </source>
</evidence>
<dbReference type="Proteomes" id="UP001055156">
    <property type="component" value="Unassembled WGS sequence"/>
</dbReference>
<evidence type="ECO:0000256" key="4">
    <source>
        <dbReference type="ARBA" id="ARBA00012285"/>
    </source>
</evidence>
<evidence type="ECO:0000256" key="11">
    <source>
        <dbReference type="ARBA" id="ARBA00048531"/>
    </source>
</evidence>
<sequence>MPAAGRGDEEDAGPAPILHGGDLAAARRLFPEAPEPWLDLSTGINPVPYPLPPFEASALTRLPSQADLAALKRAAAAAYGARDLDEIACAPGTQILIETLPRLMPATRVAVVGPTYAEHAAAWGRAGHAVETVPELAATAAAAVVVLVSPNNPDGRRVAPAEIEALRARLARAGGLLVLDRAFADLEPGEGAWPGERDGLVELRSFGKSYGLAGLRLGFALASPEYVARLETALGPWAVSGPAIAAGRIALSDLEWRRQMAQTCAAEADRLDRMLLRAGGRLVGGTTLFRTADFPDGPGLFRRLGAAGIYVRRFAEHPARLRFGLPGGKAAWCRLSRVLKPS</sequence>
<evidence type="ECO:0000313" key="14">
    <source>
        <dbReference type="Proteomes" id="UP001055156"/>
    </source>
</evidence>
<dbReference type="Pfam" id="PF00155">
    <property type="entry name" value="Aminotran_1_2"/>
    <property type="match status" value="1"/>
</dbReference>
<evidence type="ECO:0000259" key="12">
    <source>
        <dbReference type="Pfam" id="PF00155"/>
    </source>
</evidence>
<dbReference type="PANTHER" id="PTHR42885:SF1">
    <property type="entry name" value="THREONINE-PHOSPHATE DECARBOXYLASE"/>
    <property type="match status" value="1"/>
</dbReference>
<evidence type="ECO:0000256" key="5">
    <source>
        <dbReference type="ARBA" id="ARBA00016004"/>
    </source>
</evidence>
<evidence type="ECO:0000256" key="1">
    <source>
        <dbReference type="ARBA" id="ARBA00001933"/>
    </source>
</evidence>
<comment type="pathway">
    <text evidence="3">Cofactor biosynthesis; adenosylcobalamin biosynthesis.</text>
</comment>
<comment type="cofactor">
    <cofactor evidence="1">
        <name>pyridoxal 5'-phosphate</name>
        <dbReference type="ChEBI" id="CHEBI:597326"/>
    </cofactor>
</comment>
<keyword evidence="14" id="KW-1185">Reference proteome</keyword>
<dbReference type="InterPro" id="IPR004838">
    <property type="entry name" value="NHTrfase_class1_PyrdxlP-BS"/>
</dbReference>
<feature type="domain" description="Aminotransferase class I/classII large" evidence="12">
    <location>
        <begin position="59"/>
        <end position="330"/>
    </location>
</feature>
<dbReference type="Gene3D" id="3.90.1150.10">
    <property type="entry name" value="Aspartate Aminotransferase, domain 1"/>
    <property type="match status" value="1"/>
</dbReference>
<evidence type="ECO:0000256" key="2">
    <source>
        <dbReference type="ARBA" id="ARBA00003444"/>
    </source>
</evidence>
<dbReference type="Gene3D" id="3.40.640.10">
    <property type="entry name" value="Type I PLP-dependent aspartate aminotransferase-like (Major domain)"/>
    <property type="match status" value="1"/>
</dbReference>
<name>A0ABQ4T3V4_METOR</name>
<comment type="function">
    <text evidence="2">Decarboxylates L-threonine-O-3-phosphate to yield (R)-1-amino-2-propanol O-2-phosphate, the precursor for the linkage between the nucleotide loop and the corrin ring in cobalamin.</text>
</comment>
<dbReference type="InterPro" id="IPR004839">
    <property type="entry name" value="Aminotransferase_I/II_large"/>
</dbReference>
<gene>
    <name evidence="13" type="primary">cobD_1</name>
    <name evidence="13" type="ORF">LKMONMHP_1134</name>
</gene>
<dbReference type="NCBIfam" id="TIGR01140">
    <property type="entry name" value="L_thr_O3P_dcar"/>
    <property type="match status" value="1"/>
</dbReference>
<comment type="catalytic activity">
    <reaction evidence="11">
        <text>O-phospho-L-threonine + H(+) = (R)-1-aminopropan-2-yl phosphate + CO2</text>
        <dbReference type="Rhea" id="RHEA:11492"/>
        <dbReference type="ChEBI" id="CHEBI:15378"/>
        <dbReference type="ChEBI" id="CHEBI:16526"/>
        <dbReference type="ChEBI" id="CHEBI:58563"/>
        <dbReference type="ChEBI" id="CHEBI:58675"/>
        <dbReference type="EC" id="4.1.1.81"/>
    </reaction>
</comment>
<evidence type="ECO:0000256" key="10">
    <source>
        <dbReference type="ARBA" id="ARBA00031658"/>
    </source>
</evidence>
<dbReference type="SUPFAM" id="SSF53383">
    <property type="entry name" value="PLP-dependent transferases"/>
    <property type="match status" value="1"/>
</dbReference>
<dbReference type="EMBL" id="BPQV01000003">
    <property type="protein sequence ID" value="GJE26283.1"/>
    <property type="molecule type" value="Genomic_DNA"/>
</dbReference>
<dbReference type="RefSeq" id="WP_238310251.1">
    <property type="nucleotide sequence ID" value="NZ_BPQV01000003.1"/>
</dbReference>
<organism evidence="13 14">
    <name type="scientific">Methylobacterium organophilum</name>
    <dbReference type="NCBI Taxonomy" id="410"/>
    <lineage>
        <taxon>Bacteria</taxon>
        <taxon>Pseudomonadati</taxon>
        <taxon>Pseudomonadota</taxon>
        <taxon>Alphaproteobacteria</taxon>
        <taxon>Hyphomicrobiales</taxon>
        <taxon>Methylobacteriaceae</taxon>
        <taxon>Methylobacterium</taxon>
    </lineage>
</organism>
<dbReference type="PANTHER" id="PTHR42885">
    <property type="entry name" value="HISTIDINOL-PHOSPHATE AMINOTRANSFERASE-RELATED"/>
    <property type="match status" value="1"/>
</dbReference>
<evidence type="ECO:0000256" key="6">
    <source>
        <dbReference type="ARBA" id="ARBA00022573"/>
    </source>
</evidence>
<evidence type="ECO:0000256" key="7">
    <source>
        <dbReference type="ARBA" id="ARBA00022898"/>
    </source>
</evidence>
<dbReference type="InterPro" id="IPR015421">
    <property type="entry name" value="PyrdxlP-dep_Trfase_major"/>
</dbReference>
<proteinExistence type="predicted"/>